<evidence type="ECO:0000313" key="1">
    <source>
        <dbReference type="EMBL" id="WEK04065.1"/>
    </source>
</evidence>
<name>A0AAJ5VUB0_9HYPH</name>
<reference evidence="1" key="1">
    <citation type="submission" date="2023-03" db="EMBL/GenBank/DDBJ databases">
        <title>Andean soil-derived lignocellulolytic bacterial consortium as a source of novel taxa and putative plastic-active enzymes.</title>
        <authorList>
            <person name="Diaz-Garcia L."/>
            <person name="Chuvochina M."/>
            <person name="Feuerriegel G."/>
            <person name="Bunk B."/>
            <person name="Sproer C."/>
            <person name="Streit W.R."/>
            <person name="Rodriguez L.M."/>
            <person name="Overmann J."/>
            <person name="Jimenez D.J."/>
        </authorList>
    </citation>
    <scope>NUCLEOTIDE SEQUENCE</scope>
    <source>
        <strain evidence="1">MAG 4196</strain>
    </source>
</reference>
<proteinExistence type="predicted"/>
<evidence type="ECO:0008006" key="3">
    <source>
        <dbReference type="Google" id="ProtNLM"/>
    </source>
</evidence>
<organism evidence="1 2">
    <name type="scientific">Candidatus Devosia phytovorans</name>
    <dbReference type="NCBI Taxonomy" id="3121372"/>
    <lineage>
        <taxon>Bacteria</taxon>
        <taxon>Pseudomonadati</taxon>
        <taxon>Pseudomonadota</taxon>
        <taxon>Alphaproteobacteria</taxon>
        <taxon>Hyphomicrobiales</taxon>
        <taxon>Devosiaceae</taxon>
        <taxon>Devosia</taxon>
    </lineage>
</organism>
<accession>A0AAJ5VUB0</accession>
<sequence>MKDRFPDVMLLTAGQERALTPIAGLPLVERIMANAKAEGATHFVANGFAGDHGILAHFGGLVKVSRQEQDLGSGGGVKWALPMLHSDPFLVMDLNGFWPAGADTPLQRMRERHSGPDDVVLLCAHPRQAIGFSRSHDFCLSPQGLITNDYGAPVIYAGLALIGKAAFARANGTFALDTLFDAAMEREILHGVALDAPWFSVVDDAGLAAVERQLTP</sequence>
<dbReference type="Proteomes" id="UP001217476">
    <property type="component" value="Chromosome"/>
</dbReference>
<protein>
    <recommendedName>
        <fullName evidence="3">Nucleotidyltransferase family protein</fullName>
    </recommendedName>
</protein>
<dbReference type="Gene3D" id="3.90.550.10">
    <property type="entry name" value="Spore Coat Polysaccharide Biosynthesis Protein SpsA, Chain A"/>
    <property type="match status" value="1"/>
</dbReference>
<gene>
    <name evidence="1" type="ORF">P0Y65_18050</name>
</gene>
<dbReference type="InterPro" id="IPR029044">
    <property type="entry name" value="Nucleotide-diphossugar_trans"/>
</dbReference>
<dbReference type="AlphaFoldDB" id="A0AAJ5VUB0"/>
<evidence type="ECO:0000313" key="2">
    <source>
        <dbReference type="Proteomes" id="UP001217476"/>
    </source>
</evidence>
<dbReference type="EMBL" id="CP119312">
    <property type="protein sequence ID" value="WEK04065.1"/>
    <property type="molecule type" value="Genomic_DNA"/>
</dbReference>
<dbReference type="SUPFAM" id="SSF53448">
    <property type="entry name" value="Nucleotide-diphospho-sugar transferases"/>
    <property type="match status" value="1"/>
</dbReference>